<dbReference type="PANTHER" id="PTHR11533">
    <property type="entry name" value="PROTEASE M1 ZINC METALLOPROTEASE"/>
    <property type="match status" value="1"/>
</dbReference>
<dbReference type="VEuPathDB" id="FungiDB:CHGG_01141"/>
<evidence type="ECO:0000256" key="1">
    <source>
        <dbReference type="ARBA" id="ARBA00010136"/>
    </source>
</evidence>
<dbReference type="GO" id="GO:0005737">
    <property type="term" value="C:cytoplasm"/>
    <property type="evidence" value="ECO:0007669"/>
    <property type="project" value="TreeGrafter"/>
</dbReference>
<dbReference type="GO" id="GO:0043171">
    <property type="term" value="P:peptide catabolic process"/>
    <property type="evidence" value="ECO:0007669"/>
    <property type="project" value="TreeGrafter"/>
</dbReference>
<dbReference type="OMA" id="RWVENIK"/>
<sequence length="165" mass="18942">MRIAGDENAISPHLRWEVFVIVVAHGGRAKAEALLSLWKTSSNSDERYLALECLGRASDASLVKWILGLVFTEDIKDQDIYLLLWLMGSSAHGTTELWEWAKLNWGRLEDVKTYFSGCDTRQYEQALAQKLERIETRVRWAARDVGNVAPWLKTHGYLEECQWSN</sequence>
<dbReference type="AlphaFoldDB" id="Q2HF63"/>
<organism evidence="3 4">
    <name type="scientific">Chaetomium globosum (strain ATCC 6205 / CBS 148.51 / DSM 1962 / NBRC 6347 / NRRL 1970)</name>
    <name type="common">Soil fungus</name>
    <dbReference type="NCBI Taxonomy" id="306901"/>
    <lineage>
        <taxon>Eukaryota</taxon>
        <taxon>Fungi</taxon>
        <taxon>Dikarya</taxon>
        <taxon>Ascomycota</taxon>
        <taxon>Pezizomycotina</taxon>
        <taxon>Sordariomycetes</taxon>
        <taxon>Sordariomycetidae</taxon>
        <taxon>Sordariales</taxon>
        <taxon>Chaetomiaceae</taxon>
        <taxon>Chaetomium</taxon>
    </lineage>
</organism>
<dbReference type="HOGENOM" id="CLU_1610555_0_0_1"/>
<dbReference type="GO" id="GO:0070006">
    <property type="term" value="F:metalloaminopeptidase activity"/>
    <property type="evidence" value="ECO:0007669"/>
    <property type="project" value="TreeGrafter"/>
</dbReference>
<comment type="similarity">
    <text evidence="1">Belongs to the peptidase M1 family.</text>
</comment>
<dbReference type="InterPro" id="IPR024571">
    <property type="entry name" value="ERAP1-like_C_dom"/>
</dbReference>
<dbReference type="InterPro" id="IPR050344">
    <property type="entry name" value="Peptidase_M1_aminopeptidases"/>
</dbReference>
<evidence type="ECO:0000259" key="2">
    <source>
        <dbReference type="Pfam" id="PF11838"/>
    </source>
</evidence>
<dbReference type="InterPro" id="IPR011030">
    <property type="entry name" value="Lipovitellin_superhlx_dom"/>
</dbReference>
<proteinExistence type="inferred from homology"/>
<dbReference type="PANTHER" id="PTHR11533:SF174">
    <property type="entry name" value="PUROMYCIN-SENSITIVE AMINOPEPTIDASE-RELATED"/>
    <property type="match status" value="1"/>
</dbReference>
<protein>
    <recommendedName>
        <fullName evidence="2">ERAP1-like C-terminal domain-containing protein</fullName>
    </recommendedName>
</protein>
<dbReference type="RefSeq" id="XP_001220362.1">
    <property type="nucleotide sequence ID" value="XM_001220361.1"/>
</dbReference>
<dbReference type="GO" id="GO:0006508">
    <property type="term" value="P:proteolysis"/>
    <property type="evidence" value="ECO:0007669"/>
    <property type="project" value="TreeGrafter"/>
</dbReference>
<dbReference type="SUPFAM" id="SSF48431">
    <property type="entry name" value="Lipovitellin-phosvitin complex, superhelical domain"/>
    <property type="match status" value="1"/>
</dbReference>
<dbReference type="OrthoDB" id="10031169at2759"/>
<keyword evidence="4" id="KW-1185">Reference proteome</keyword>
<name>Q2HF63_CHAGB</name>
<dbReference type="Proteomes" id="UP000001056">
    <property type="component" value="Unassembled WGS sequence"/>
</dbReference>
<accession>Q2HF63</accession>
<feature type="domain" description="ERAP1-like C-terminal" evidence="2">
    <location>
        <begin position="4"/>
        <end position="110"/>
    </location>
</feature>
<dbReference type="GO" id="GO:0042277">
    <property type="term" value="F:peptide binding"/>
    <property type="evidence" value="ECO:0007669"/>
    <property type="project" value="TreeGrafter"/>
</dbReference>
<gene>
    <name evidence="3" type="ORF">CHGG_01141</name>
</gene>
<dbReference type="Pfam" id="PF11838">
    <property type="entry name" value="ERAP1_C"/>
    <property type="match status" value="1"/>
</dbReference>
<dbReference type="EMBL" id="CH408029">
    <property type="protein sequence ID" value="EAQ92906.1"/>
    <property type="molecule type" value="Genomic_DNA"/>
</dbReference>
<dbReference type="GO" id="GO:0016020">
    <property type="term" value="C:membrane"/>
    <property type="evidence" value="ECO:0007669"/>
    <property type="project" value="TreeGrafter"/>
</dbReference>
<dbReference type="InParanoid" id="Q2HF63"/>
<dbReference type="GO" id="GO:0008270">
    <property type="term" value="F:zinc ion binding"/>
    <property type="evidence" value="ECO:0007669"/>
    <property type="project" value="TreeGrafter"/>
</dbReference>
<dbReference type="GeneID" id="4388062"/>
<dbReference type="eggNOG" id="KOG1046">
    <property type="taxonomic scope" value="Eukaryota"/>
</dbReference>
<evidence type="ECO:0000313" key="3">
    <source>
        <dbReference type="EMBL" id="EAQ92906.1"/>
    </source>
</evidence>
<reference evidence="4" key="1">
    <citation type="journal article" date="2015" name="Genome Announc.">
        <title>Draft genome sequence of the cellulolytic fungus Chaetomium globosum.</title>
        <authorList>
            <person name="Cuomo C.A."/>
            <person name="Untereiner W.A."/>
            <person name="Ma L.-J."/>
            <person name="Grabherr M."/>
            <person name="Birren B.W."/>
        </authorList>
    </citation>
    <scope>NUCLEOTIDE SEQUENCE [LARGE SCALE GENOMIC DNA]</scope>
    <source>
        <strain evidence="4">ATCC 6205 / CBS 148.51 / DSM 1962 / NBRC 6347 / NRRL 1970</strain>
    </source>
</reference>
<dbReference type="Gene3D" id="1.25.50.20">
    <property type="match status" value="1"/>
</dbReference>
<evidence type="ECO:0000313" key="4">
    <source>
        <dbReference type="Proteomes" id="UP000001056"/>
    </source>
</evidence>
<dbReference type="STRING" id="306901.Q2HF63"/>